<accession>A0A1B0BYL9</accession>
<evidence type="ECO:0000313" key="1">
    <source>
        <dbReference type="EnsemblMetazoa" id="GPPI044361-PA"/>
    </source>
</evidence>
<dbReference type="EMBL" id="JXJN01022703">
    <property type="status" value="NOT_ANNOTATED_CDS"/>
    <property type="molecule type" value="Genomic_DNA"/>
</dbReference>
<reference evidence="1" key="2">
    <citation type="submission" date="2020-05" db="UniProtKB">
        <authorList>
            <consortium name="EnsemblMetazoa"/>
        </authorList>
    </citation>
    <scope>IDENTIFICATION</scope>
    <source>
        <strain evidence="1">IAEA</strain>
    </source>
</reference>
<dbReference type="AlphaFoldDB" id="A0A1B0BYL9"/>
<proteinExistence type="predicted"/>
<dbReference type="EnsemblMetazoa" id="GPPI044361-RA">
    <property type="protein sequence ID" value="GPPI044361-PA"/>
    <property type="gene ID" value="GPPI044361"/>
</dbReference>
<dbReference type="Proteomes" id="UP000092460">
    <property type="component" value="Unassembled WGS sequence"/>
</dbReference>
<keyword evidence="2" id="KW-1185">Reference proteome</keyword>
<reference evidence="2" key="1">
    <citation type="submission" date="2015-01" db="EMBL/GenBank/DDBJ databases">
        <authorList>
            <person name="Aksoy S."/>
            <person name="Warren W."/>
            <person name="Wilson R.K."/>
        </authorList>
    </citation>
    <scope>NUCLEOTIDE SEQUENCE [LARGE SCALE GENOMIC DNA]</scope>
    <source>
        <strain evidence="2">IAEA</strain>
    </source>
</reference>
<name>A0A1B0BYL9_9MUSC</name>
<dbReference type="VEuPathDB" id="VectorBase:GPPI044361"/>
<protein>
    <submittedName>
        <fullName evidence="1">Uncharacterized protein</fullName>
    </submittedName>
</protein>
<evidence type="ECO:0000313" key="2">
    <source>
        <dbReference type="Proteomes" id="UP000092460"/>
    </source>
</evidence>
<organism evidence="1 2">
    <name type="scientific">Glossina palpalis gambiensis</name>
    <dbReference type="NCBI Taxonomy" id="67801"/>
    <lineage>
        <taxon>Eukaryota</taxon>
        <taxon>Metazoa</taxon>
        <taxon>Ecdysozoa</taxon>
        <taxon>Arthropoda</taxon>
        <taxon>Hexapoda</taxon>
        <taxon>Insecta</taxon>
        <taxon>Pterygota</taxon>
        <taxon>Neoptera</taxon>
        <taxon>Endopterygota</taxon>
        <taxon>Diptera</taxon>
        <taxon>Brachycera</taxon>
        <taxon>Muscomorpha</taxon>
        <taxon>Hippoboscoidea</taxon>
        <taxon>Glossinidae</taxon>
        <taxon>Glossina</taxon>
    </lineage>
</organism>
<sequence>MHANQTIQLQDFFKTQHNKTNTLSRDRDRFCASAAIMEIRYGTFVVFPSHNTYIFIYLQALFLRARASPGLMDGIIFQFADIEKFCTKADKIFLVVLFSSTYGAVRAMVIS</sequence>